<keyword evidence="2" id="KW-1185">Reference proteome</keyword>
<dbReference type="InterPro" id="IPR009003">
    <property type="entry name" value="Peptidase_S1_PA"/>
</dbReference>
<name>A0ABQ3KPJ8_9PSEU</name>
<gene>
    <name evidence="1" type="ORF">GCM10017567_75850</name>
</gene>
<accession>A0ABQ3KPJ8</accession>
<evidence type="ECO:0000313" key="1">
    <source>
        <dbReference type="EMBL" id="GHG42764.1"/>
    </source>
</evidence>
<sequence length="382" mass="41590">MNITDFADRYVGADGGAEGVGLEARVFAGALAVEPDRAELMLAAMLWMRADAIPRPPISRRAFNAGFDQQDVLTGRIFNRWRPTPLRDRLRRAGASRRVFLDVKTLLVPHANGGRYDLVVLDSGMPPSAEPIVVYFDLFEFTLERGRRISDAEARVLGRAGPRWYGSDIFDVFEEAMREVGRRREYAAIVVPAPAFVPMTVQPCLGIRTVGEEDAIGTVGMAAVTDVGEAVLTTARHAVADRTDLYVSGSLTSVIGSSEILDCALLAHPYQVHVDSPSGGVLDVPPRIQVFASFDGARSGPTKTMVRSFDMRIMSEVRNTALCVLTDADTAGGDSGAALYDGDGKLIGFCSERTELGAPFECTSWVWARQVLNMMRLEPSKE</sequence>
<dbReference type="SUPFAM" id="SSF50494">
    <property type="entry name" value="Trypsin-like serine proteases"/>
    <property type="match status" value="1"/>
</dbReference>
<comment type="caution">
    <text evidence="1">The sequence shown here is derived from an EMBL/GenBank/DDBJ whole genome shotgun (WGS) entry which is preliminary data.</text>
</comment>
<evidence type="ECO:0000313" key="2">
    <source>
        <dbReference type="Proteomes" id="UP000649955"/>
    </source>
</evidence>
<evidence type="ECO:0008006" key="3">
    <source>
        <dbReference type="Google" id="ProtNLM"/>
    </source>
</evidence>
<dbReference type="Proteomes" id="UP000649955">
    <property type="component" value="Unassembled WGS sequence"/>
</dbReference>
<organism evidence="1 2">
    <name type="scientific">Amycolatopsis bullii</name>
    <dbReference type="NCBI Taxonomy" id="941987"/>
    <lineage>
        <taxon>Bacteria</taxon>
        <taxon>Bacillati</taxon>
        <taxon>Actinomycetota</taxon>
        <taxon>Actinomycetes</taxon>
        <taxon>Pseudonocardiales</taxon>
        <taxon>Pseudonocardiaceae</taxon>
        <taxon>Amycolatopsis</taxon>
    </lineage>
</organism>
<proteinExistence type="predicted"/>
<reference evidence="2" key="1">
    <citation type="journal article" date="2019" name="Int. J. Syst. Evol. Microbiol.">
        <title>The Global Catalogue of Microorganisms (GCM) 10K type strain sequencing project: providing services to taxonomists for standard genome sequencing and annotation.</title>
        <authorList>
            <consortium name="The Broad Institute Genomics Platform"/>
            <consortium name="The Broad Institute Genome Sequencing Center for Infectious Disease"/>
            <person name="Wu L."/>
            <person name="Ma J."/>
        </authorList>
    </citation>
    <scope>NUCLEOTIDE SEQUENCE [LARGE SCALE GENOMIC DNA]</scope>
    <source>
        <strain evidence="2">CGMCC 4.7680</strain>
    </source>
</reference>
<protein>
    <recommendedName>
        <fullName evidence="3">Trypsin-like peptidase domain-containing protein</fullName>
    </recommendedName>
</protein>
<dbReference type="EMBL" id="BNAW01000054">
    <property type="protein sequence ID" value="GHG42764.1"/>
    <property type="molecule type" value="Genomic_DNA"/>
</dbReference>